<evidence type="ECO:0000256" key="1">
    <source>
        <dbReference type="SAM" id="MobiDB-lite"/>
    </source>
</evidence>
<sequence length="119" mass="13014">MTTREAPEPDAFGPAGRALYDSLTAEFDLNQWELAQLTQAARMADRLDAIHAELAHSEITHVNRHGEHVAHPLLAAERNASLALSRILAALRVPSGDDEDARPQRRTGVRGVYPKGRAS</sequence>
<dbReference type="Proteomes" id="UP001499993">
    <property type="component" value="Unassembled WGS sequence"/>
</dbReference>
<feature type="region of interest" description="Disordered" evidence="1">
    <location>
        <begin position="94"/>
        <end position="119"/>
    </location>
</feature>
<gene>
    <name evidence="2" type="ORF">GCM10023224_40780</name>
</gene>
<evidence type="ECO:0000313" key="2">
    <source>
        <dbReference type="EMBL" id="GAA4951959.1"/>
    </source>
</evidence>
<evidence type="ECO:0000313" key="3">
    <source>
        <dbReference type="Proteomes" id="UP001499993"/>
    </source>
</evidence>
<keyword evidence="3" id="KW-1185">Reference proteome</keyword>
<proteinExistence type="predicted"/>
<name>A0ABP9GSM2_9ACTN</name>
<comment type="caution">
    <text evidence="2">The sequence shown here is derived from an EMBL/GenBank/DDBJ whole genome shotgun (WGS) entry which is preliminary data.</text>
</comment>
<dbReference type="RefSeq" id="WP_345558188.1">
    <property type="nucleotide sequence ID" value="NZ_BAABIK010000026.1"/>
</dbReference>
<dbReference type="EMBL" id="BAABIK010000026">
    <property type="protein sequence ID" value="GAA4951959.1"/>
    <property type="molecule type" value="Genomic_DNA"/>
</dbReference>
<accession>A0ABP9GSM2</accession>
<protein>
    <recommendedName>
        <fullName evidence="4">Phage terminase, small subunit, putative, P27 family</fullName>
    </recommendedName>
</protein>
<organism evidence="2 3">
    <name type="scientific">Streptomonospora halophila</name>
    <dbReference type="NCBI Taxonomy" id="427369"/>
    <lineage>
        <taxon>Bacteria</taxon>
        <taxon>Bacillati</taxon>
        <taxon>Actinomycetota</taxon>
        <taxon>Actinomycetes</taxon>
        <taxon>Streptosporangiales</taxon>
        <taxon>Nocardiopsidaceae</taxon>
        <taxon>Streptomonospora</taxon>
    </lineage>
</organism>
<evidence type="ECO:0008006" key="4">
    <source>
        <dbReference type="Google" id="ProtNLM"/>
    </source>
</evidence>
<reference evidence="3" key="1">
    <citation type="journal article" date="2019" name="Int. J. Syst. Evol. Microbiol.">
        <title>The Global Catalogue of Microorganisms (GCM) 10K type strain sequencing project: providing services to taxonomists for standard genome sequencing and annotation.</title>
        <authorList>
            <consortium name="The Broad Institute Genomics Platform"/>
            <consortium name="The Broad Institute Genome Sequencing Center for Infectious Disease"/>
            <person name="Wu L."/>
            <person name="Ma J."/>
        </authorList>
    </citation>
    <scope>NUCLEOTIDE SEQUENCE [LARGE SCALE GENOMIC DNA]</scope>
    <source>
        <strain evidence="3">JCM 18123</strain>
    </source>
</reference>